<dbReference type="GO" id="GO:0005436">
    <property type="term" value="F:sodium:phosphate symporter activity"/>
    <property type="evidence" value="ECO:0007669"/>
    <property type="project" value="InterPro"/>
</dbReference>
<evidence type="ECO:0000256" key="19">
    <source>
        <dbReference type="ARBA" id="ARBA00045420"/>
    </source>
</evidence>
<evidence type="ECO:0000256" key="14">
    <source>
        <dbReference type="ARBA" id="ARBA00023201"/>
    </source>
</evidence>
<evidence type="ECO:0000313" key="22">
    <source>
        <dbReference type="Ensembl" id="ENSCCRP00015053961.1"/>
    </source>
</evidence>
<organism evidence="22 23">
    <name type="scientific">Cyprinus carpio</name>
    <name type="common">Common carp</name>
    <dbReference type="NCBI Taxonomy" id="7962"/>
    <lineage>
        <taxon>Eukaryota</taxon>
        <taxon>Metazoa</taxon>
        <taxon>Chordata</taxon>
        <taxon>Craniata</taxon>
        <taxon>Vertebrata</taxon>
        <taxon>Euteleostomi</taxon>
        <taxon>Actinopterygii</taxon>
        <taxon>Neopterygii</taxon>
        <taxon>Teleostei</taxon>
        <taxon>Ostariophysi</taxon>
        <taxon>Cypriniformes</taxon>
        <taxon>Cyprinidae</taxon>
        <taxon>Cyprininae</taxon>
        <taxon>Cyprinus</taxon>
    </lineage>
</organism>
<feature type="transmembrane region" description="Helical" evidence="21">
    <location>
        <begin position="111"/>
        <end position="132"/>
    </location>
</feature>
<evidence type="ECO:0000256" key="6">
    <source>
        <dbReference type="ARBA" id="ARBA00022553"/>
    </source>
</evidence>
<dbReference type="GO" id="GO:0044341">
    <property type="term" value="P:sodium-dependent phosphate transport"/>
    <property type="evidence" value="ECO:0007669"/>
    <property type="project" value="InterPro"/>
</dbReference>
<evidence type="ECO:0000256" key="4">
    <source>
        <dbReference type="ARBA" id="ARBA00022448"/>
    </source>
</evidence>
<keyword evidence="4" id="KW-0813">Transport</keyword>
<evidence type="ECO:0000256" key="18">
    <source>
        <dbReference type="ARBA" id="ARBA00034042"/>
    </source>
</evidence>
<comment type="subcellular location">
    <subcellularLocation>
        <location evidence="1">Apical cell membrane</location>
        <topology evidence="1">Multi-pass membrane protein</topology>
    </subcellularLocation>
</comment>
<evidence type="ECO:0000256" key="11">
    <source>
        <dbReference type="ARBA" id="ARBA00023136"/>
    </source>
</evidence>
<dbReference type="PANTHER" id="PTHR10010">
    <property type="entry name" value="SOLUTE CARRIER FAMILY 34 SODIUM PHOSPHATE , MEMBER 2-RELATED"/>
    <property type="match status" value="1"/>
</dbReference>
<evidence type="ECO:0000256" key="8">
    <source>
        <dbReference type="ARBA" id="ARBA00022847"/>
    </source>
</evidence>
<evidence type="ECO:0000256" key="10">
    <source>
        <dbReference type="ARBA" id="ARBA00023065"/>
    </source>
</evidence>
<keyword evidence="9 21" id="KW-1133">Transmembrane helix</keyword>
<keyword evidence="7 21" id="KW-0812">Transmembrane</keyword>
<keyword evidence="10" id="KW-0406">Ion transport</keyword>
<dbReference type="PANTHER" id="PTHR10010:SF21">
    <property type="entry name" value="SODIUM-DEPENDENT PHOSPHATE TRANSPORT PROTEIN 2A"/>
    <property type="match status" value="1"/>
</dbReference>
<accession>A0A8C1VNJ7</accession>
<dbReference type="GO" id="GO:0031982">
    <property type="term" value="C:vesicle"/>
    <property type="evidence" value="ECO:0007669"/>
    <property type="project" value="TreeGrafter"/>
</dbReference>
<evidence type="ECO:0000256" key="17">
    <source>
        <dbReference type="ARBA" id="ARBA00031850"/>
    </source>
</evidence>
<comment type="similarity">
    <text evidence="2">Belongs to the SLC34A transporter family.</text>
</comment>
<evidence type="ECO:0000256" key="20">
    <source>
        <dbReference type="ARBA" id="ARBA00046944"/>
    </source>
</evidence>
<keyword evidence="8" id="KW-0769">Symport</keyword>
<feature type="transmembrane region" description="Helical" evidence="21">
    <location>
        <begin position="61"/>
        <end position="91"/>
    </location>
</feature>
<evidence type="ECO:0000256" key="2">
    <source>
        <dbReference type="ARBA" id="ARBA00005808"/>
    </source>
</evidence>
<dbReference type="GO" id="GO:0016324">
    <property type="term" value="C:apical plasma membrane"/>
    <property type="evidence" value="ECO:0007669"/>
    <property type="project" value="UniProtKB-SubCell"/>
</dbReference>
<reference evidence="22" key="1">
    <citation type="submission" date="2025-08" db="UniProtKB">
        <authorList>
            <consortium name="Ensembl"/>
        </authorList>
    </citation>
    <scope>IDENTIFICATION</scope>
</reference>
<keyword evidence="13" id="KW-0325">Glycoprotein</keyword>
<evidence type="ECO:0000256" key="3">
    <source>
        <dbReference type="ARBA" id="ARBA00020021"/>
    </source>
</evidence>
<keyword evidence="12" id="KW-1015">Disulfide bond</keyword>
<dbReference type="GO" id="GO:0005903">
    <property type="term" value="C:brush border"/>
    <property type="evidence" value="ECO:0007669"/>
    <property type="project" value="TreeGrafter"/>
</dbReference>
<comment type="catalytic activity">
    <reaction evidence="18">
        <text>3 Na(+)(out) + phosphate(out) = 3 Na(+)(in) + phosphate(in)</text>
        <dbReference type="Rhea" id="RHEA:71255"/>
        <dbReference type="ChEBI" id="CHEBI:29101"/>
        <dbReference type="ChEBI" id="CHEBI:43474"/>
    </reaction>
    <physiologicalReaction direction="left-to-right" evidence="18">
        <dbReference type="Rhea" id="RHEA:71256"/>
    </physiologicalReaction>
</comment>
<protein>
    <recommendedName>
        <fullName evidence="3">Sodium-dependent phosphate transport protein 2A</fullName>
    </recommendedName>
    <alternativeName>
        <fullName evidence="17">Na(+)-dependent phosphate cotransporter 2A</fullName>
    </alternativeName>
    <alternativeName>
        <fullName evidence="15">Sodium/phosphate cotransporter 2A</fullName>
    </alternativeName>
    <alternativeName>
        <fullName evidence="16">Solute carrier family 34 member 1</fullName>
    </alternativeName>
</protein>
<evidence type="ECO:0000256" key="9">
    <source>
        <dbReference type="ARBA" id="ARBA00022989"/>
    </source>
</evidence>
<evidence type="ECO:0000256" key="13">
    <source>
        <dbReference type="ARBA" id="ARBA00023180"/>
    </source>
</evidence>
<keyword evidence="11 21" id="KW-0472">Membrane</keyword>
<evidence type="ECO:0000256" key="12">
    <source>
        <dbReference type="ARBA" id="ARBA00023157"/>
    </source>
</evidence>
<evidence type="ECO:0000256" key="16">
    <source>
        <dbReference type="ARBA" id="ARBA00029764"/>
    </source>
</evidence>
<keyword evidence="5" id="KW-1003">Cell membrane</keyword>
<dbReference type="GO" id="GO:0030643">
    <property type="term" value="P:intracellular phosphate ion homeostasis"/>
    <property type="evidence" value="ECO:0007669"/>
    <property type="project" value="TreeGrafter"/>
</dbReference>
<dbReference type="Ensembl" id="ENSCCRT00015055748.1">
    <property type="protein sequence ID" value="ENSCCRP00015053961.1"/>
    <property type="gene ID" value="ENSCCRG00015022258.1"/>
</dbReference>
<evidence type="ECO:0000313" key="23">
    <source>
        <dbReference type="Proteomes" id="UP000694700"/>
    </source>
</evidence>
<sequence length="190" mass="22153">MFPWIYLYLDVNKTFAGMAFVVQRSSVFTSAITPLIGESFLLDEQVEHMGKNVSKVKFNHVLSLMMLGTSFLCAMCHFIFNVLSILLWYPVPLSRLPICMARFLGEWTSKYRLFAVLYLILFLLCIVVLQTWDHLPLWMHSLKPVDNIITRVTLCCRETRNNDQRIVLMHICTNNPKLTLLIICMLKIYI</sequence>
<evidence type="ECO:0000256" key="21">
    <source>
        <dbReference type="SAM" id="Phobius"/>
    </source>
</evidence>
<comment type="subunit">
    <text evidence="20">Interacts via its C-terminal region with NHERF4. Interacts with NHERF1. Interacts with TMEM174; regulates SLC34A1 internalization by PTH and FGF23.</text>
</comment>
<proteinExistence type="inferred from homology"/>
<dbReference type="Proteomes" id="UP000694700">
    <property type="component" value="Unplaced"/>
</dbReference>
<comment type="function">
    <text evidence="19">Involved in actively transporting phosphate into cells via Na(+) cotransport in the renal brush border membrane. The cotransport has a Na(+):Pi stoichiometry of 3:1 and is electrogenic.</text>
</comment>
<keyword evidence="14" id="KW-0739">Sodium transport</keyword>
<evidence type="ECO:0000256" key="5">
    <source>
        <dbReference type="ARBA" id="ARBA00022475"/>
    </source>
</evidence>
<dbReference type="AlphaFoldDB" id="A0A8C1VNJ7"/>
<evidence type="ECO:0000256" key="15">
    <source>
        <dbReference type="ARBA" id="ARBA00029614"/>
    </source>
</evidence>
<keyword evidence="6" id="KW-0597">Phosphoprotein</keyword>
<dbReference type="InterPro" id="IPR003841">
    <property type="entry name" value="Na/Pi_transpt"/>
</dbReference>
<name>A0A8C1VNJ7_CYPCA</name>
<evidence type="ECO:0000256" key="1">
    <source>
        <dbReference type="ARBA" id="ARBA00004424"/>
    </source>
</evidence>
<keyword evidence="14" id="KW-0915">Sodium</keyword>
<evidence type="ECO:0000256" key="7">
    <source>
        <dbReference type="ARBA" id="ARBA00022692"/>
    </source>
</evidence>